<keyword evidence="11" id="KW-1185">Reference proteome</keyword>
<evidence type="ECO:0000259" key="9">
    <source>
        <dbReference type="PROSITE" id="PS50850"/>
    </source>
</evidence>
<keyword evidence="7 8" id="KW-0472">Membrane</keyword>
<evidence type="ECO:0000256" key="4">
    <source>
        <dbReference type="ARBA" id="ARBA00022475"/>
    </source>
</evidence>
<dbReference type="Pfam" id="PF07690">
    <property type="entry name" value="MFS_1"/>
    <property type="match status" value="1"/>
</dbReference>
<evidence type="ECO:0000256" key="3">
    <source>
        <dbReference type="ARBA" id="ARBA00022448"/>
    </source>
</evidence>
<feature type="transmembrane region" description="Helical" evidence="8">
    <location>
        <begin position="316"/>
        <end position="337"/>
    </location>
</feature>
<evidence type="ECO:0000256" key="2">
    <source>
        <dbReference type="ARBA" id="ARBA00008335"/>
    </source>
</evidence>
<comment type="caution">
    <text evidence="10">The sequence shown here is derived from an EMBL/GenBank/DDBJ whole genome shotgun (WGS) entry which is preliminary data.</text>
</comment>
<feature type="transmembrane region" description="Helical" evidence="8">
    <location>
        <begin position="12"/>
        <end position="33"/>
    </location>
</feature>
<evidence type="ECO:0000256" key="7">
    <source>
        <dbReference type="ARBA" id="ARBA00023136"/>
    </source>
</evidence>
<sequence>MRAFTGHVPGSPAYRRLIAGLFFAGVATFAQLYSPQAVLPFIGSEFGVEPATAALAVSVSTLGLAVGVIPWSVVADRIGRVPAMATGVIAATVLGLLAPLAPTLPLLLSARLLEGVALGAVPAIALAYLSEEVDAAHTATAAGSYIAGTTIGGLLGRLVAGPFGDVGLWRGGVFAVAAVCAASAVLFLWLTPPAQGYAPRRSAGLTGPSLVARLGTNLRDRRQLALYAQGFLLMGGFVAVYNYLGFHLVAPPYSLPLWIVSFLFLAYLAGTVASPWAGSLAGRFGRLPVLLAALAVMAIGIVVTAVPHVIAVLVGLLILTAGFFGAHAIASGWAPAAARPETRAQAASLYYLGYYGGSSLFGWLLGYAFHDLGWAGVAGCTLVMVAVAGLLAVLGLRAPRQPA</sequence>
<dbReference type="RefSeq" id="WP_378717496.1">
    <property type="nucleotide sequence ID" value="NZ_JBHLHV010000001.1"/>
</dbReference>
<dbReference type="EMBL" id="JBHLHV010000001">
    <property type="protein sequence ID" value="MFB8892279.1"/>
    <property type="molecule type" value="Genomic_DNA"/>
</dbReference>
<keyword evidence="4" id="KW-1003">Cell membrane</keyword>
<dbReference type="Proteomes" id="UP001589643">
    <property type="component" value="Unassembled WGS sequence"/>
</dbReference>
<feature type="domain" description="Major facilitator superfamily (MFS) profile" evidence="9">
    <location>
        <begin position="13"/>
        <end position="401"/>
    </location>
</feature>
<feature type="transmembrane region" description="Helical" evidence="8">
    <location>
        <begin position="141"/>
        <end position="160"/>
    </location>
</feature>
<evidence type="ECO:0000256" key="8">
    <source>
        <dbReference type="SAM" id="Phobius"/>
    </source>
</evidence>
<feature type="transmembrane region" description="Helical" evidence="8">
    <location>
        <begin position="375"/>
        <end position="396"/>
    </location>
</feature>
<feature type="transmembrane region" description="Helical" evidence="8">
    <location>
        <begin position="107"/>
        <end position="129"/>
    </location>
</feature>
<protein>
    <submittedName>
        <fullName evidence="10">MFS transporter</fullName>
    </submittedName>
</protein>
<dbReference type="InterPro" id="IPR011701">
    <property type="entry name" value="MFS"/>
</dbReference>
<evidence type="ECO:0000256" key="5">
    <source>
        <dbReference type="ARBA" id="ARBA00022692"/>
    </source>
</evidence>
<comment type="similarity">
    <text evidence="2">Belongs to the major facilitator superfamily.</text>
</comment>
<gene>
    <name evidence="10" type="ORF">AB7P39_05400</name>
</gene>
<dbReference type="CDD" id="cd17324">
    <property type="entry name" value="MFS_NepI_like"/>
    <property type="match status" value="1"/>
</dbReference>
<organism evidence="10 11">
    <name type="scientific">Microbacterium plantarum</name>
    <dbReference type="NCBI Taxonomy" id="1816425"/>
    <lineage>
        <taxon>Bacteria</taxon>
        <taxon>Bacillati</taxon>
        <taxon>Actinomycetota</taxon>
        <taxon>Actinomycetes</taxon>
        <taxon>Micrococcales</taxon>
        <taxon>Microbacteriaceae</taxon>
        <taxon>Microbacterium</taxon>
    </lineage>
</organism>
<evidence type="ECO:0000256" key="6">
    <source>
        <dbReference type="ARBA" id="ARBA00022989"/>
    </source>
</evidence>
<evidence type="ECO:0000256" key="1">
    <source>
        <dbReference type="ARBA" id="ARBA00004651"/>
    </source>
</evidence>
<keyword evidence="3" id="KW-0813">Transport</keyword>
<dbReference type="InterPro" id="IPR020846">
    <property type="entry name" value="MFS_dom"/>
</dbReference>
<name>A0ABV5EQN7_9MICO</name>
<reference evidence="10 11" key="1">
    <citation type="submission" date="2024-08" db="EMBL/GenBank/DDBJ databases">
        <title>Heavy metals resistant antinobacteria isolated from wastewater.</title>
        <authorList>
            <person name="Roman Ponce B."/>
            <person name="Blanco Mercado M.A."/>
            <person name="Avila Aldana I.N."/>
            <person name="Morales Arrieta S."/>
        </authorList>
    </citation>
    <scope>NUCLEOTIDE SEQUENCE [LARGE SCALE GENOMIC DNA]</scope>
    <source>
        <strain evidence="11">sma-1</strain>
    </source>
</reference>
<dbReference type="InterPro" id="IPR036259">
    <property type="entry name" value="MFS_trans_sf"/>
</dbReference>
<evidence type="ECO:0000313" key="11">
    <source>
        <dbReference type="Proteomes" id="UP001589643"/>
    </source>
</evidence>
<evidence type="ECO:0000313" key="10">
    <source>
        <dbReference type="EMBL" id="MFB8892279.1"/>
    </source>
</evidence>
<keyword evidence="5 8" id="KW-0812">Transmembrane</keyword>
<dbReference type="Gene3D" id="1.20.1250.20">
    <property type="entry name" value="MFS general substrate transporter like domains"/>
    <property type="match status" value="2"/>
</dbReference>
<comment type="subcellular location">
    <subcellularLocation>
        <location evidence="1">Cell membrane</location>
        <topology evidence="1">Multi-pass membrane protein</topology>
    </subcellularLocation>
</comment>
<feature type="transmembrane region" description="Helical" evidence="8">
    <location>
        <begin position="256"/>
        <end position="277"/>
    </location>
</feature>
<feature type="transmembrane region" description="Helical" evidence="8">
    <location>
        <begin position="53"/>
        <end position="74"/>
    </location>
</feature>
<dbReference type="SUPFAM" id="SSF103473">
    <property type="entry name" value="MFS general substrate transporter"/>
    <property type="match status" value="1"/>
</dbReference>
<feature type="transmembrane region" description="Helical" evidence="8">
    <location>
        <begin position="289"/>
        <end position="310"/>
    </location>
</feature>
<accession>A0ABV5EQN7</accession>
<proteinExistence type="inferred from homology"/>
<feature type="transmembrane region" description="Helical" evidence="8">
    <location>
        <begin position="224"/>
        <end position="244"/>
    </location>
</feature>
<feature type="transmembrane region" description="Helical" evidence="8">
    <location>
        <begin position="81"/>
        <end position="101"/>
    </location>
</feature>
<dbReference type="PANTHER" id="PTHR43271:SF1">
    <property type="entry name" value="INNER MEMBRANE TRANSPORT PROTEIN YNFM"/>
    <property type="match status" value="1"/>
</dbReference>
<dbReference type="PANTHER" id="PTHR43271">
    <property type="entry name" value="BLL2771 PROTEIN"/>
    <property type="match status" value="1"/>
</dbReference>
<feature type="transmembrane region" description="Helical" evidence="8">
    <location>
        <begin position="172"/>
        <end position="191"/>
    </location>
</feature>
<dbReference type="PROSITE" id="PS50850">
    <property type="entry name" value="MFS"/>
    <property type="match status" value="1"/>
</dbReference>
<feature type="transmembrane region" description="Helical" evidence="8">
    <location>
        <begin position="349"/>
        <end position="369"/>
    </location>
</feature>
<keyword evidence="6 8" id="KW-1133">Transmembrane helix</keyword>